<organism evidence="2 3">
    <name type="scientific">Photobacterium kishitanii</name>
    <dbReference type="NCBI Taxonomy" id="318456"/>
    <lineage>
        <taxon>Bacteria</taxon>
        <taxon>Pseudomonadati</taxon>
        <taxon>Pseudomonadota</taxon>
        <taxon>Gammaproteobacteria</taxon>
        <taxon>Vibrionales</taxon>
        <taxon>Vibrionaceae</taxon>
        <taxon>Photobacterium</taxon>
    </lineage>
</organism>
<dbReference type="GO" id="GO:0003700">
    <property type="term" value="F:DNA-binding transcription factor activity"/>
    <property type="evidence" value="ECO:0007669"/>
    <property type="project" value="InterPro"/>
</dbReference>
<evidence type="ECO:0000256" key="1">
    <source>
        <dbReference type="ARBA" id="ARBA00023125"/>
    </source>
</evidence>
<dbReference type="RefSeq" id="WP_036794362.1">
    <property type="nucleotide sequence ID" value="NZ_JAUZMX010000001.1"/>
</dbReference>
<evidence type="ECO:0000313" key="2">
    <source>
        <dbReference type="EMBL" id="PSU98910.1"/>
    </source>
</evidence>
<dbReference type="SMART" id="SM00342">
    <property type="entry name" value="HTH_ARAC"/>
    <property type="match status" value="1"/>
</dbReference>
<gene>
    <name evidence="2" type="ORF">C9J27_10430</name>
</gene>
<dbReference type="PANTHER" id="PTHR11019">
    <property type="entry name" value="HTH-TYPE TRANSCRIPTIONAL REGULATOR NIMR"/>
    <property type="match status" value="1"/>
</dbReference>
<dbReference type="InterPro" id="IPR014710">
    <property type="entry name" value="RmlC-like_jellyroll"/>
</dbReference>
<evidence type="ECO:0000313" key="3">
    <source>
        <dbReference type="Proteomes" id="UP000241426"/>
    </source>
</evidence>
<dbReference type="InterPro" id="IPR018060">
    <property type="entry name" value="HTH_AraC"/>
</dbReference>
<dbReference type="AlphaFoldDB" id="A0A0B7JC66"/>
<dbReference type="Gene3D" id="2.60.120.10">
    <property type="entry name" value="Jelly Rolls"/>
    <property type="match status" value="1"/>
</dbReference>
<dbReference type="Gene3D" id="1.10.10.60">
    <property type="entry name" value="Homeodomain-like"/>
    <property type="match status" value="1"/>
</dbReference>
<dbReference type="PROSITE" id="PS01124">
    <property type="entry name" value="HTH_ARAC_FAMILY_2"/>
    <property type="match status" value="1"/>
</dbReference>
<reference evidence="2 3" key="1">
    <citation type="submission" date="2018-01" db="EMBL/GenBank/DDBJ databases">
        <title>Whole genome sequencing of Histamine producing bacteria.</title>
        <authorList>
            <person name="Butler K."/>
        </authorList>
    </citation>
    <scope>NUCLEOTIDE SEQUENCE [LARGE SCALE GENOMIC DNA]</scope>
    <source>
        <strain evidence="2 3">FS-7.2</strain>
    </source>
</reference>
<accession>A0A0B7JC66</accession>
<proteinExistence type="predicted"/>
<dbReference type="InterPro" id="IPR003313">
    <property type="entry name" value="AraC-bd"/>
</dbReference>
<dbReference type="Pfam" id="PF12833">
    <property type="entry name" value="HTH_18"/>
    <property type="match status" value="1"/>
</dbReference>
<protein>
    <submittedName>
        <fullName evidence="2">AraC family transcriptional regulator</fullName>
    </submittedName>
</protein>
<dbReference type="SUPFAM" id="SSF51182">
    <property type="entry name" value="RmlC-like cupins"/>
    <property type="match status" value="1"/>
</dbReference>
<dbReference type="EMBL" id="PYNF01000007">
    <property type="protein sequence ID" value="PSU98910.1"/>
    <property type="molecule type" value="Genomic_DNA"/>
</dbReference>
<dbReference type="eggNOG" id="COG2207">
    <property type="taxonomic scope" value="Bacteria"/>
</dbReference>
<sequence length="262" mass="30040">MRLFHSIKRYAPTEEKAPHSHDDFVQLFYIHQGCGIARTQDKSILAVGGQLIWVPLNHRHHLKVLKDSCLSVIHASPDVIPYFHDEMGIISTNRLMVQVMAEMEAQDSGRDQNDDSNSDVQHHYLAVFIDQLKKQNYQNDVYQSTNDIDKRLLPIIEALTIEPDIKLSLERFAEHCGASSRTLNRLFISTFEQPFREIRQQLVMEKAWQLSRAGVAHTDIALDLGYNSLSAFSHALNRFKQDKASQKLAKNHNLLASVQQQQ</sequence>
<dbReference type="GO" id="GO:0043565">
    <property type="term" value="F:sequence-specific DNA binding"/>
    <property type="evidence" value="ECO:0007669"/>
    <property type="project" value="InterPro"/>
</dbReference>
<dbReference type="PANTHER" id="PTHR11019:SF190">
    <property type="entry name" value="ARAC-FAMILY REGULATORY PROTEIN"/>
    <property type="match status" value="1"/>
</dbReference>
<comment type="caution">
    <text evidence="2">The sequence shown here is derived from an EMBL/GenBank/DDBJ whole genome shotgun (WGS) entry which is preliminary data.</text>
</comment>
<accession>A0A2T3KIA8</accession>
<dbReference type="Proteomes" id="UP000241426">
    <property type="component" value="Unassembled WGS sequence"/>
</dbReference>
<keyword evidence="1" id="KW-0238">DNA-binding</keyword>
<dbReference type="InterPro" id="IPR011051">
    <property type="entry name" value="RmlC_Cupin_sf"/>
</dbReference>
<name>A0A0B7JC66_9GAMM</name>
<dbReference type="GeneID" id="29944718"/>
<dbReference type="Pfam" id="PF02311">
    <property type="entry name" value="AraC_binding"/>
    <property type="match status" value="1"/>
</dbReference>
<dbReference type="CDD" id="cd02208">
    <property type="entry name" value="cupin_RmlC-like"/>
    <property type="match status" value="1"/>
</dbReference>